<dbReference type="Proteomes" id="UP000046395">
    <property type="component" value="Unassembled WGS sequence"/>
</dbReference>
<sequence>MRGKTCFQCSVHHEAAGYCTQEFSILPAAEALQSSNSNRIRRQRSLGNYFSDHDPSVLLHDPTTPLKGRSDPQTTKLVRIEESGLQEVCVQHGKRVQVLLQEIASSLQHVRCSEEFYRNCVLEELKSLPGPSTVPKCSLPTTSDLLKDASAVDMLEEKRLDEMLTSIGVNVHDDLFDLLTGDEKEEFLKIWKGYLAKNIGQQTI</sequence>
<keyword evidence="1" id="KW-1185">Reference proteome</keyword>
<accession>A0A5S6R0J8</accession>
<protein>
    <submittedName>
        <fullName evidence="2">Uncharacterized protein</fullName>
    </submittedName>
</protein>
<dbReference type="WBParaSite" id="TMUE_3000013171.1">
    <property type="protein sequence ID" value="TMUE_3000013171.1"/>
    <property type="gene ID" value="WBGene00302889"/>
</dbReference>
<reference evidence="2" key="1">
    <citation type="submission" date="2019-12" db="UniProtKB">
        <authorList>
            <consortium name="WormBaseParasite"/>
        </authorList>
    </citation>
    <scope>IDENTIFICATION</scope>
</reference>
<evidence type="ECO:0000313" key="1">
    <source>
        <dbReference type="Proteomes" id="UP000046395"/>
    </source>
</evidence>
<evidence type="ECO:0000313" key="2">
    <source>
        <dbReference type="WBParaSite" id="TMUE_3000013171.1"/>
    </source>
</evidence>
<name>A0A5S6R0J8_TRIMR</name>
<dbReference type="AlphaFoldDB" id="A0A5S6R0J8"/>
<proteinExistence type="predicted"/>
<organism evidence="1 2">
    <name type="scientific">Trichuris muris</name>
    <name type="common">Mouse whipworm</name>
    <dbReference type="NCBI Taxonomy" id="70415"/>
    <lineage>
        <taxon>Eukaryota</taxon>
        <taxon>Metazoa</taxon>
        <taxon>Ecdysozoa</taxon>
        <taxon>Nematoda</taxon>
        <taxon>Enoplea</taxon>
        <taxon>Dorylaimia</taxon>
        <taxon>Trichinellida</taxon>
        <taxon>Trichuridae</taxon>
        <taxon>Trichuris</taxon>
    </lineage>
</organism>